<dbReference type="EMBL" id="CP003629">
    <property type="protein sequence ID" value="AFQ43938.1"/>
    <property type="molecule type" value="Genomic_DNA"/>
</dbReference>
<gene>
    <name evidence="5" type="ordered locus">Desmer_1990</name>
</gene>
<dbReference type="PRINTS" id="PR00455">
    <property type="entry name" value="HTHTETR"/>
</dbReference>
<sequence length="223" mass="25973">MKGNPTHPLNSEKGGDLTRSEESKQRILLAGTAIFALKGLEGSRVDEIADEAKINKRMIYHYFESKENLYVEVLRYNYTKLYARGSSVIQSGADPETVIKQGIREYFYYLAEHDEFVRLMSWEALNQEKYANRVLPQLIDPAEPVLREFLQEGQRAGLIRRNIDIRHLLVSVNALCLVYFSRREMLQTFWKEDMMAPAMLEERLTHIQDIIFNGILKHGEEEM</sequence>
<evidence type="ECO:0000256" key="2">
    <source>
        <dbReference type="PROSITE-ProRule" id="PRU00335"/>
    </source>
</evidence>
<dbReference type="HOGENOM" id="CLU_069356_1_2_9"/>
<dbReference type="SUPFAM" id="SSF46689">
    <property type="entry name" value="Homeodomain-like"/>
    <property type="match status" value="1"/>
</dbReference>
<dbReference type="PANTHER" id="PTHR30328">
    <property type="entry name" value="TRANSCRIPTIONAL REPRESSOR"/>
    <property type="match status" value="1"/>
</dbReference>
<dbReference type="PROSITE" id="PS50977">
    <property type="entry name" value="HTH_TETR_2"/>
    <property type="match status" value="1"/>
</dbReference>
<dbReference type="InterPro" id="IPR041474">
    <property type="entry name" value="NicS_C"/>
</dbReference>
<feature type="region of interest" description="Disordered" evidence="3">
    <location>
        <begin position="1"/>
        <end position="20"/>
    </location>
</feature>
<dbReference type="RefSeq" id="WP_014902852.1">
    <property type="nucleotide sequence ID" value="NC_018515.1"/>
</dbReference>
<dbReference type="SUPFAM" id="SSF48498">
    <property type="entry name" value="Tetracyclin repressor-like, C-terminal domain"/>
    <property type="match status" value="1"/>
</dbReference>
<accession>J7IXV8</accession>
<evidence type="ECO:0000313" key="6">
    <source>
        <dbReference type="Proteomes" id="UP000005262"/>
    </source>
</evidence>
<feature type="domain" description="HTH tetR-type" evidence="4">
    <location>
        <begin position="21"/>
        <end position="81"/>
    </location>
</feature>
<evidence type="ECO:0000256" key="1">
    <source>
        <dbReference type="ARBA" id="ARBA00023125"/>
    </source>
</evidence>
<dbReference type="Proteomes" id="UP000005262">
    <property type="component" value="Chromosome"/>
</dbReference>
<feature type="DNA-binding region" description="H-T-H motif" evidence="2">
    <location>
        <begin position="44"/>
        <end position="63"/>
    </location>
</feature>
<dbReference type="InterPro" id="IPR036271">
    <property type="entry name" value="Tet_transcr_reg_TetR-rel_C_sf"/>
</dbReference>
<dbReference type="KEGG" id="dmi:Desmer_1990"/>
<proteinExistence type="predicted"/>
<evidence type="ECO:0000256" key="3">
    <source>
        <dbReference type="SAM" id="MobiDB-lite"/>
    </source>
</evidence>
<dbReference type="Gene3D" id="1.10.357.10">
    <property type="entry name" value="Tetracycline Repressor, domain 2"/>
    <property type="match status" value="1"/>
</dbReference>
<dbReference type="GO" id="GO:0006355">
    <property type="term" value="P:regulation of DNA-templated transcription"/>
    <property type="evidence" value="ECO:0007669"/>
    <property type="project" value="UniProtKB-ARBA"/>
</dbReference>
<name>J7IXV8_DESMD</name>
<organism evidence="5 6">
    <name type="scientific">Desulfosporosinus meridiei (strain ATCC BAA-275 / DSM 13257 / KCTC 12902 / NCIMB 13706 / S10)</name>
    <dbReference type="NCBI Taxonomy" id="768704"/>
    <lineage>
        <taxon>Bacteria</taxon>
        <taxon>Bacillati</taxon>
        <taxon>Bacillota</taxon>
        <taxon>Clostridia</taxon>
        <taxon>Eubacteriales</taxon>
        <taxon>Desulfitobacteriaceae</taxon>
        <taxon>Desulfosporosinus</taxon>
    </lineage>
</organism>
<dbReference type="Pfam" id="PF17938">
    <property type="entry name" value="TetR_C_29"/>
    <property type="match status" value="1"/>
</dbReference>
<dbReference type="GO" id="GO:0003677">
    <property type="term" value="F:DNA binding"/>
    <property type="evidence" value="ECO:0007669"/>
    <property type="project" value="UniProtKB-UniRule"/>
</dbReference>
<dbReference type="AlphaFoldDB" id="J7IXV8"/>
<dbReference type="PANTHER" id="PTHR30328:SF54">
    <property type="entry name" value="HTH-TYPE TRANSCRIPTIONAL REPRESSOR SCO4008"/>
    <property type="match status" value="1"/>
</dbReference>
<protein>
    <submittedName>
        <fullName evidence="5">Transcriptional regulator</fullName>
    </submittedName>
</protein>
<dbReference type="InterPro" id="IPR001647">
    <property type="entry name" value="HTH_TetR"/>
</dbReference>
<keyword evidence="1 2" id="KW-0238">DNA-binding</keyword>
<dbReference type="eggNOG" id="COG1309">
    <property type="taxonomic scope" value="Bacteria"/>
</dbReference>
<reference evidence="5 6" key="1">
    <citation type="journal article" date="2012" name="J. Bacteriol.">
        <title>Complete genome sequences of Desulfosporosinus orientis DSM765T, Desulfosporosinus youngiae DSM17734T, Desulfosporosinus meridiei DSM13257T, and Desulfosporosinus acidiphilus DSM22704T.</title>
        <authorList>
            <person name="Pester M."/>
            <person name="Brambilla E."/>
            <person name="Alazard D."/>
            <person name="Rattei T."/>
            <person name="Weinmaier T."/>
            <person name="Han J."/>
            <person name="Lucas S."/>
            <person name="Lapidus A."/>
            <person name="Cheng J.F."/>
            <person name="Goodwin L."/>
            <person name="Pitluck S."/>
            <person name="Peters L."/>
            <person name="Ovchinnikova G."/>
            <person name="Teshima H."/>
            <person name="Detter J.C."/>
            <person name="Han C.S."/>
            <person name="Tapia R."/>
            <person name="Land M.L."/>
            <person name="Hauser L."/>
            <person name="Kyrpides N.C."/>
            <person name="Ivanova N.N."/>
            <person name="Pagani I."/>
            <person name="Huntmann M."/>
            <person name="Wei C.L."/>
            <person name="Davenport K.W."/>
            <person name="Daligault H."/>
            <person name="Chain P.S."/>
            <person name="Chen A."/>
            <person name="Mavromatis K."/>
            <person name="Markowitz V."/>
            <person name="Szeto E."/>
            <person name="Mikhailova N."/>
            <person name="Pati A."/>
            <person name="Wagner M."/>
            <person name="Woyke T."/>
            <person name="Ollivier B."/>
            <person name="Klenk H.P."/>
            <person name="Spring S."/>
            <person name="Loy A."/>
        </authorList>
    </citation>
    <scope>NUCLEOTIDE SEQUENCE [LARGE SCALE GENOMIC DNA]</scope>
    <source>
        <strain evidence="6">ATCC BAA-275 / DSM 13257 / NCIMB 13706 / S10</strain>
    </source>
</reference>
<evidence type="ECO:0000313" key="5">
    <source>
        <dbReference type="EMBL" id="AFQ43938.1"/>
    </source>
</evidence>
<dbReference type="InterPro" id="IPR050109">
    <property type="entry name" value="HTH-type_TetR-like_transc_reg"/>
</dbReference>
<keyword evidence="6" id="KW-1185">Reference proteome</keyword>
<dbReference type="InterPro" id="IPR009057">
    <property type="entry name" value="Homeodomain-like_sf"/>
</dbReference>
<dbReference type="OrthoDB" id="9815924at2"/>
<evidence type="ECO:0000259" key="4">
    <source>
        <dbReference type="PROSITE" id="PS50977"/>
    </source>
</evidence>
<reference evidence="6" key="2">
    <citation type="submission" date="2012-08" db="EMBL/GenBank/DDBJ databases">
        <title>Finished genome of Desulfosporosinus meridiei DSM 13257.</title>
        <authorList>
            <person name="Huntemann M."/>
            <person name="Wei C.-L."/>
            <person name="Han J."/>
            <person name="Detter J.C."/>
            <person name="Han C."/>
            <person name="Davenport K."/>
            <person name="Daligault H."/>
            <person name="Erkkila T."/>
            <person name="Gu W."/>
            <person name="Munk A.C.C."/>
            <person name="Teshima H."/>
            <person name="Xu Y."/>
            <person name="Chain P."/>
            <person name="Tapia R."/>
            <person name="Chen A."/>
            <person name="Krypides N."/>
            <person name="Mavromatis K."/>
            <person name="Markowitz V."/>
            <person name="Szeto E."/>
            <person name="Ivanova N."/>
            <person name="Mikhailova N."/>
            <person name="Ovchinnikova G."/>
            <person name="Pagani I."/>
            <person name="Pati A."/>
            <person name="Goodwin L."/>
            <person name="Peters L."/>
            <person name="Pitluck S."/>
            <person name="Woyke T."/>
            <person name="Pester M."/>
            <person name="Spring S."/>
            <person name="Ollivier B."/>
            <person name="Rattei T."/>
            <person name="Klenk H.-P."/>
            <person name="Wagner M."/>
            <person name="Loy A."/>
        </authorList>
    </citation>
    <scope>NUCLEOTIDE SEQUENCE [LARGE SCALE GENOMIC DNA]</scope>
    <source>
        <strain evidence="6">ATCC BAA-275 / DSM 13257 / NCIMB 13706 / S10</strain>
    </source>
</reference>
<dbReference type="Pfam" id="PF00440">
    <property type="entry name" value="TetR_N"/>
    <property type="match status" value="1"/>
</dbReference>
<dbReference type="STRING" id="768704.Desmer_1990"/>